<protein>
    <submittedName>
        <fullName evidence="1">Uncharacterized protein</fullName>
    </submittedName>
</protein>
<evidence type="ECO:0000313" key="1">
    <source>
        <dbReference type="EMBL" id="MBO0346578.1"/>
    </source>
</evidence>
<sequence length="132" mass="12985">MEDADPDDAELAAELCGDVAVDGLLLAAPEEPETPDVPDFAPLALGAADEAAGVLAASGLPVSPAGLPAIGLASRSIVTGRLDFGGIALLFALLAVCPSDVVDPCFAPDCADEGLSPEDGVLLEGSLSVGIC</sequence>
<dbReference type="EMBL" id="JAFLNF010000007">
    <property type="protein sequence ID" value="MBO0346578.1"/>
    <property type="molecule type" value="Genomic_DNA"/>
</dbReference>
<evidence type="ECO:0000313" key="2">
    <source>
        <dbReference type="Proteomes" id="UP000664779"/>
    </source>
</evidence>
<gene>
    <name evidence="1" type="ORF">J0X15_15205</name>
</gene>
<comment type="caution">
    <text evidence="1">The sequence shown here is derived from an EMBL/GenBank/DDBJ whole genome shotgun (WGS) entry which is preliminary data.</text>
</comment>
<keyword evidence="2" id="KW-1185">Reference proteome</keyword>
<dbReference type="Proteomes" id="UP000664779">
    <property type="component" value="Unassembled WGS sequence"/>
</dbReference>
<reference evidence="1" key="1">
    <citation type="submission" date="2021-03" db="EMBL/GenBank/DDBJ databases">
        <title>Roseibium sp. CAU 1637 isolated from Incheon.</title>
        <authorList>
            <person name="Kim W."/>
        </authorList>
    </citation>
    <scope>NUCLEOTIDE SEQUENCE</scope>
    <source>
        <strain evidence="1">CAU 1637</strain>
    </source>
</reference>
<accession>A0A939ES40</accession>
<dbReference type="RefSeq" id="WP_206942478.1">
    <property type="nucleotide sequence ID" value="NZ_JAFLNF010000007.1"/>
</dbReference>
<name>A0A939ES40_9HYPH</name>
<organism evidence="1 2">
    <name type="scientific">Roseibium limicola</name>
    <dbReference type="NCBI Taxonomy" id="2816037"/>
    <lineage>
        <taxon>Bacteria</taxon>
        <taxon>Pseudomonadati</taxon>
        <taxon>Pseudomonadota</taxon>
        <taxon>Alphaproteobacteria</taxon>
        <taxon>Hyphomicrobiales</taxon>
        <taxon>Stappiaceae</taxon>
        <taxon>Roseibium</taxon>
    </lineage>
</organism>
<proteinExistence type="predicted"/>
<dbReference type="AlphaFoldDB" id="A0A939ES40"/>